<dbReference type="Pfam" id="PF01936">
    <property type="entry name" value="NYN"/>
    <property type="match status" value="1"/>
</dbReference>
<reference evidence="3 4" key="1">
    <citation type="journal article" date="2021" name="Commun. Biol.">
        <title>The genome of Shorea leprosula (Dipterocarpaceae) highlights the ecological relevance of drought in aseasonal tropical rainforests.</title>
        <authorList>
            <person name="Ng K.K.S."/>
            <person name="Kobayashi M.J."/>
            <person name="Fawcett J.A."/>
            <person name="Hatakeyama M."/>
            <person name="Paape T."/>
            <person name="Ng C.H."/>
            <person name="Ang C.C."/>
            <person name="Tnah L.H."/>
            <person name="Lee C.T."/>
            <person name="Nishiyama T."/>
            <person name="Sese J."/>
            <person name="O'Brien M.J."/>
            <person name="Copetti D."/>
            <person name="Mohd Noor M.I."/>
            <person name="Ong R.C."/>
            <person name="Putra M."/>
            <person name="Sireger I.Z."/>
            <person name="Indrioko S."/>
            <person name="Kosugi Y."/>
            <person name="Izuno A."/>
            <person name="Isagi Y."/>
            <person name="Lee S.L."/>
            <person name="Shimizu K.K."/>
        </authorList>
    </citation>
    <scope>NUCLEOTIDE SEQUENCE [LARGE SCALE GENOMIC DNA]</scope>
    <source>
        <strain evidence="3">214</strain>
    </source>
</reference>
<dbReference type="InterPro" id="IPR021139">
    <property type="entry name" value="NYN"/>
</dbReference>
<dbReference type="GO" id="GO:0010468">
    <property type="term" value="P:regulation of gene expression"/>
    <property type="evidence" value="ECO:0007669"/>
    <property type="project" value="InterPro"/>
</dbReference>
<protein>
    <recommendedName>
        <fullName evidence="2">HTH OST-type domain-containing protein</fullName>
    </recommendedName>
</protein>
<dbReference type="InterPro" id="IPR025677">
    <property type="entry name" value="OST-HTH-assoc_dom"/>
</dbReference>
<feature type="compositionally biased region" description="Basic and acidic residues" evidence="1">
    <location>
        <begin position="879"/>
        <end position="890"/>
    </location>
</feature>
<dbReference type="Pfam" id="PF12872">
    <property type="entry name" value="OST-HTH"/>
    <property type="match status" value="2"/>
</dbReference>
<feature type="region of interest" description="Disordered" evidence="1">
    <location>
        <begin position="711"/>
        <end position="730"/>
    </location>
</feature>
<dbReference type="Gene3D" id="3.30.420.610">
    <property type="entry name" value="LOTUS domain-like"/>
    <property type="match status" value="2"/>
</dbReference>
<dbReference type="InterPro" id="IPR025605">
    <property type="entry name" value="OST-HTH/LOTUS_dom"/>
</dbReference>
<dbReference type="PANTHER" id="PTHR14379:SF6">
    <property type="entry name" value="EMB|CAB71880.1"/>
    <property type="match status" value="1"/>
</dbReference>
<dbReference type="CDD" id="cd08824">
    <property type="entry name" value="LOTUS"/>
    <property type="match status" value="2"/>
</dbReference>
<feature type="domain" description="HTH OST-type" evidence="2">
    <location>
        <begin position="284"/>
        <end position="356"/>
    </location>
</feature>
<sequence length="1024" mass="114293">MNTKLLSLRTLISLSSSSSSFSSSPSSLSVFISHFSTLQHFPSPVHSLQRRHEEESRQVRVSVWWDFENCHLPAGANVFRIAPTIAAALRANGIKGPIQITAFGDVYQLSRANQEALSATGINISHVPQGGKNSADRSLLVDLMHWVSQNPPPAHLFLISGDRDFAGILHRLRMSNYNILLASNQSAPSVLCSAASIMWHWNSLVKGENVTGKYFNQPPDGPYGSWYGHYKVPLEDPFSVGQNKEEPISVGQKMEDPISVVEQPACSQTKELPDGASDSKLRPVPKAVMKQIRQILSSFPEGISIGDLHYELKRSNVHLDRDLYGHKKFSRFLLSMPHILKLRSEGSGQFLIRGVTVKAREPNGCMSKENGSDDEDVACKPILQPSPGVNAKYTPKNSQQVTPGDYNSIKPDAEEPSNEVLRSHPGEQKAFKPAAKQLQESQVAGVLEMESTSEVSFFRKFWQRWFGHDIPQNVYSGGSSEDKGPSIPKNCIASGGDSERVQMEENCPKKLRQDVDHISLSSSIDESTAANKTSSETSENNSEKSTGFFNRFANWCRFWRSSKKSDASGDQAREKPNRINSESQKHEVFSEESFWNNMETFLHSLTGSYLVLNSKTREEMAQNLLREGPSNLKSLSNTDLLHLVDLLILDKKWVAELPSQTLPFRITGAAKKCSALGDFHAANELSSIFSRTPSSHARFQPECDGEKKFNNVPQSSVSATTNNMKSSEQSRSETLADCRKLVREILKKYPQGYNVKSFKKLFLEKYGYSFDEQTLGYRKLTTLLEMMPGVKIESNYIFPSNVAPNDSGLETAFLNIQESNVSRALGNSEDATPDVLKSVNLSCRTRKKSDYSDSLWAELGPVSNTSSNHKELQSVCRSKTTEENKRHTYPEYEPCLSDDELSDSEGETSTSEQAKGQGKPEINDEGSSLIQILDSWYGSHKGADRMNTIEKDEEMIDCSRNDAKPNDTSELDSKLERLIENQRRKHGQQKSYNFVANQVEDRDSKLVDDILGGFKKSSESRIQS</sequence>
<dbReference type="Pfam" id="PF14418">
    <property type="entry name" value="OHA"/>
    <property type="match status" value="1"/>
</dbReference>
<dbReference type="PANTHER" id="PTHR14379">
    <property type="entry name" value="LIMKAIN B LKAP"/>
    <property type="match status" value="1"/>
</dbReference>
<feature type="region of interest" description="Disordered" evidence="1">
    <location>
        <begin position="858"/>
        <end position="924"/>
    </location>
</feature>
<evidence type="ECO:0000313" key="4">
    <source>
        <dbReference type="Proteomes" id="UP001054252"/>
    </source>
</evidence>
<comment type="caution">
    <text evidence="3">The sequence shown here is derived from an EMBL/GenBank/DDBJ whole genome shotgun (WGS) entry which is preliminary data.</text>
</comment>
<feature type="compositionally biased region" description="Basic and acidic residues" evidence="1">
    <location>
        <begin position="497"/>
        <end position="517"/>
    </location>
</feature>
<dbReference type="AlphaFoldDB" id="A0AAV5I205"/>
<evidence type="ECO:0000259" key="2">
    <source>
        <dbReference type="PROSITE" id="PS51644"/>
    </source>
</evidence>
<dbReference type="GO" id="GO:0004540">
    <property type="term" value="F:RNA nuclease activity"/>
    <property type="evidence" value="ECO:0007669"/>
    <property type="project" value="InterPro"/>
</dbReference>
<accession>A0AAV5I205</accession>
<feature type="region of interest" description="Disordered" evidence="1">
    <location>
        <begin position="476"/>
        <end position="545"/>
    </location>
</feature>
<dbReference type="InterPro" id="IPR041966">
    <property type="entry name" value="LOTUS-like"/>
</dbReference>
<dbReference type="InterPro" id="IPR024768">
    <property type="entry name" value="Marf1"/>
</dbReference>
<keyword evidence="4" id="KW-1185">Reference proteome</keyword>
<dbReference type="Proteomes" id="UP001054252">
    <property type="component" value="Unassembled WGS sequence"/>
</dbReference>
<organism evidence="3 4">
    <name type="scientific">Rubroshorea leprosula</name>
    <dbReference type="NCBI Taxonomy" id="152421"/>
    <lineage>
        <taxon>Eukaryota</taxon>
        <taxon>Viridiplantae</taxon>
        <taxon>Streptophyta</taxon>
        <taxon>Embryophyta</taxon>
        <taxon>Tracheophyta</taxon>
        <taxon>Spermatophyta</taxon>
        <taxon>Magnoliopsida</taxon>
        <taxon>eudicotyledons</taxon>
        <taxon>Gunneridae</taxon>
        <taxon>Pentapetalae</taxon>
        <taxon>rosids</taxon>
        <taxon>malvids</taxon>
        <taxon>Malvales</taxon>
        <taxon>Dipterocarpaceae</taxon>
        <taxon>Rubroshorea</taxon>
    </lineage>
</organism>
<feature type="compositionally biased region" description="Polar residues" evidence="1">
    <location>
        <begin position="711"/>
        <end position="727"/>
    </location>
</feature>
<dbReference type="GO" id="GO:0005777">
    <property type="term" value="C:peroxisome"/>
    <property type="evidence" value="ECO:0007669"/>
    <property type="project" value="InterPro"/>
</dbReference>
<dbReference type="Gene3D" id="3.40.50.1010">
    <property type="entry name" value="5'-nuclease"/>
    <property type="match status" value="1"/>
</dbReference>
<dbReference type="EMBL" id="BPVZ01000008">
    <property type="protein sequence ID" value="GKU95152.1"/>
    <property type="molecule type" value="Genomic_DNA"/>
</dbReference>
<evidence type="ECO:0000313" key="3">
    <source>
        <dbReference type="EMBL" id="GKU95152.1"/>
    </source>
</evidence>
<dbReference type="PROSITE" id="PS51644">
    <property type="entry name" value="HTH_OST"/>
    <property type="match status" value="2"/>
</dbReference>
<feature type="domain" description="HTH OST-type" evidence="2">
    <location>
        <begin position="734"/>
        <end position="808"/>
    </location>
</feature>
<feature type="compositionally biased region" description="Low complexity" evidence="1">
    <location>
        <begin position="531"/>
        <end position="545"/>
    </location>
</feature>
<feature type="region of interest" description="Disordered" evidence="1">
    <location>
        <begin position="395"/>
        <end position="420"/>
    </location>
</feature>
<dbReference type="CDD" id="cd10910">
    <property type="entry name" value="PIN_limkain_b1_N_like"/>
    <property type="match status" value="1"/>
</dbReference>
<feature type="compositionally biased region" description="Polar residues" evidence="1">
    <location>
        <begin position="519"/>
        <end position="530"/>
    </location>
</feature>
<evidence type="ECO:0000256" key="1">
    <source>
        <dbReference type="SAM" id="MobiDB-lite"/>
    </source>
</evidence>
<proteinExistence type="predicted"/>
<gene>
    <name evidence="3" type="ORF">SLEP1_g8548</name>
</gene>
<name>A0AAV5I205_9ROSI</name>
<feature type="compositionally biased region" description="Acidic residues" evidence="1">
    <location>
        <begin position="896"/>
        <end position="906"/>
    </location>
</feature>